<evidence type="ECO:0000256" key="2">
    <source>
        <dbReference type="ARBA" id="ARBA00022980"/>
    </source>
</evidence>
<protein>
    <recommendedName>
        <fullName evidence="4">Large ribosomal subunit protein uL10m</fullName>
    </recommendedName>
    <alternativeName>
        <fullName evidence="5">39S ribosomal protein L10, mitochondrial</fullName>
    </alternativeName>
</protein>
<dbReference type="EMBL" id="GDAI01000526">
    <property type="protein sequence ID" value="JAI17077.1"/>
    <property type="molecule type" value="mRNA"/>
</dbReference>
<accession>A0A0K8TRT9</accession>
<evidence type="ECO:0000256" key="1">
    <source>
        <dbReference type="ARBA" id="ARBA00008889"/>
    </source>
</evidence>
<evidence type="ECO:0000313" key="8">
    <source>
        <dbReference type="EMBL" id="JAI17077.1"/>
    </source>
</evidence>
<dbReference type="InterPro" id="IPR047865">
    <property type="entry name" value="Ribosomal_uL10_bac_type"/>
</dbReference>
<keyword evidence="2 8" id="KW-0689">Ribosomal protein</keyword>
<name>A0A0K8TRT9_TABBR</name>
<dbReference type="GO" id="GO:1990904">
    <property type="term" value="C:ribonucleoprotein complex"/>
    <property type="evidence" value="ECO:0007669"/>
    <property type="project" value="UniProtKB-KW"/>
</dbReference>
<organism evidence="8">
    <name type="scientific">Tabanus bromius</name>
    <name type="common">Band-eyed brown horse fly</name>
    <dbReference type="NCBI Taxonomy" id="304241"/>
    <lineage>
        <taxon>Eukaryota</taxon>
        <taxon>Metazoa</taxon>
        <taxon>Ecdysozoa</taxon>
        <taxon>Arthropoda</taxon>
        <taxon>Hexapoda</taxon>
        <taxon>Insecta</taxon>
        <taxon>Pterygota</taxon>
        <taxon>Neoptera</taxon>
        <taxon>Endopterygota</taxon>
        <taxon>Diptera</taxon>
        <taxon>Brachycera</taxon>
        <taxon>Tabanomorpha</taxon>
        <taxon>Tabanoidea</taxon>
        <taxon>Tabanidae</taxon>
        <taxon>Tabanus</taxon>
    </lineage>
</organism>
<feature type="region of interest" description="Disordered" evidence="7">
    <location>
        <begin position="235"/>
        <end position="258"/>
    </location>
</feature>
<feature type="compositionally biased region" description="Polar residues" evidence="7">
    <location>
        <begin position="236"/>
        <end position="258"/>
    </location>
</feature>
<proteinExistence type="evidence at transcript level"/>
<reference evidence="8" key="1">
    <citation type="journal article" date="2015" name="Insect Biochem. Mol. Biol.">
        <title>An insight into the sialome of the horse fly, Tabanus bromius.</title>
        <authorList>
            <person name="Ribeiro J.M."/>
            <person name="Kazimirova M."/>
            <person name="Takac P."/>
            <person name="Andersen J.F."/>
            <person name="Francischetti I.M."/>
        </authorList>
    </citation>
    <scope>NUCLEOTIDE SEQUENCE</scope>
</reference>
<dbReference type="InterPro" id="IPR043141">
    <property type="entry name" value="Ribosomal_uL10-like_sf"/>
</dbReference>
<dbReference type="Gene3D" id="3.30.70.1730">
    <property type="match status" value="1"/>
</dbReference>
<evidence type="ECO:0000256" key="5">
    <source>
        <dbReference type="ARBA" id="ARBA00035716"/>
    </source>
</evidence>
<sequence length="258" mass="29456">MSNLMKNALLQTRLPMIELKRFRAKINIQRPRQPHYERARVIAVTTPIYKEKPKDRHCFDDSHLTFKKKMENPYNDIIAKEALNWFNHSQMIAFFHLNSITADDHFKARVAFHKHNMHLKSYGKKITTKAVKGTKYEAILPLFESNHCIVFSPQQNVAQLLRIVKKIPQMILIGGIVEDTLMSKNEFTKFATMPSLQQAQAELVSTLNQACAIVSNDLEAHQKQLVNMLDAYAKSGESSRNTDGPSTSEASSSDGEKR</sequence>
<dbReference type="PANTHER" id="PTHR11560">
    <property type="entry name" value="39S RIBOSOMAL PROTEIN L10, MITOCHONDRIAL"/>
    <property type="match status" value="1"/>
</dbReference>
<dbReference type="InterPro" id="IPR001790">
    <property type="entry name" value="Ribosomal_uL10"/>
</dbReference>
<evidence type="ECO:0000256" key="4">
    <source>
        <dbReference type="ARBA" id="ARBA00035707"/>
    </source>
</evidence>
<evidence type="ECO:0000256" key="3">
    <source>
        <dbReference type="ARBA" id="ARBA00023274"/>
    </source>
</evidence>
<dbReference type="FunFam" id="3.30.70.1730:FF:000012">
    <property type="entry name" value="Mitochondrial Ribosomal Protein, Large"/>
    <property type="match status" value="1"/>
</dbReference>
<dbReference type="Pfam" id="PF00466">
    <property type="entry name" value="Ribosomal_L10"/>
    <property type="match status" value="1"/>
</dbReference>
<dbReference type="AlphaFoldDB" id="A0A0K8TRT9"/>
<keyword evidence="3" id="KW-0687">Ribonucleoprotein</keyword>
<dbReference type="GO" id="GO:0005840">
    <property type="term" value="C:ribosome"/>
    <property type="evidence" value="ECO:0007669"/>
    <property type="project" value="UniProtKB-KW"/>
</dbReference>
<dbReference type="SUPFAM" id="SSF160369">
    <property type="entry name" value="Ribosomal protein L10-like"/>
    <property type="match status" value="1"/>
</dbReference>
<evidence type="ECO:0000256" key="6">
    <source>
        <dbReference type="ARBA" id="ARBA00038782"/>
    </source>
</evidence>
<comment type="similarity">
    <text evidence="1">Belongs to the universal ribosomal protein uL10 family.</text>
</comment>
<comment type="subunit">
    <text evidence="6">Component of the mitochondrial ribosome large subunit (39S) which comprises a 16S rRNA and about 50 distinct proteins.</text>
</comment>
<evidence type="ECO:0000256" key="7">
    <source>
        <dbReference type="SAM" id="MobiDB-lite"/>
    </source>
</evidence>
<dbReference type="CDD" id="cd05797">
    <property type="entry name" value="Ribosomal_L10"/>
    <property type="match status" value="1"/>
</dbReference>